<dbReference type="InterPro" id="IPR052177">
    <property type="entry name" value="Divisome_Glycosyl_Hydrolase"/>
</dbReference>
<evidence type="ECO:0000259" key="2">
    <source>
        <dbReference type="Pfam" id="PF02638"/>
    </source>
</evidence>
<dbReference type="Pfam" id="PF02638">
    <property type="entry name" value="GHL10"/>
    <property type="match status" value="1"/>
</dbReference>
<dbReference type="RefSeq" id="WP_215064813.1">
    <property type="nucleotide sequence ID" value="NZ_BSKO01000001.1"/>
</dbReference>
<dbReference type="PANTHER" id="PTHR43405">
    <property type="entry name" value="GLYCOSYL HYDROLASE DIGH"/>
    <property type="match status" value="1"/>
</dbReference>
<dbReference type="Proteomes" id="UP001275436">
    <property type="component" value="Unassembled WGS sequence"/>
</dbReference>
<dbReference type="InterPro" id="IPR013783">
    <property type="entry name" value="Ig-like_fold"/>
</dbReference>
<gene>
    <name evidence="3" type="ORF">MACH08_25990</name>
</gene>
<name>A0ABQ5TK25_9BACI</name>
<keyword evidence="1" id="KW-0732">Signal</keyword>
<dbReference type="InterPro" id="IPR017853">
    <property type="entry name" value="GH"/>
</dbReference>
<dbReference type="EMBL" id="BSKO01000001">
    <property type="protein sequence ID" value="GLO66815.1"/>
    <property type="molecule type" value="Genomic_DNA"/>
</dbReference>
<comment type="caution">
    <text evidence="3">The sequence shown here is derived from an EMBL/GenBank/DDBJ whole genome shotgun (WGS) entry which is preliminary data.</text>
</comment>
<dbReference type="Gene3D" id="2.60.40.10">
    <property type="entry name" value="Immunoglobulins"/>
    <property type="match status" value="1"/>
</dbReference>
<dbReference type="Gene3D" id="3.20.20.80">
    <property type="entry name" value="Glycosidases"/>
    <property type="match status" value="1"/>
</dbReference>
<evidence type="ECO:0000256" key="1">
    <source>
        <dbReference type="ARBA" id="ARBA00022729"/>
    </source>
</evidence>
<dbReference type="PANTHER" id="PTHR43405:SF1">
    <property type="entry name" value="GLYCOSYL HYDROLASE DIGH"/>
    <property type="match status" value="1"/>
</dbReference>
<reference evidence="3 4" key="1">
    <citation type="submission" date="2023-02" db="EMBL/GenBank/DDBJ databases">
        <title>Oceanobacillus kimchii IFOP_LL358 isolated form Alexandrium catenella lab strain.</title>
        <authorList>
            <person name="Gajardo G."/>
            <person name="Ueki S."/>
            <person name="Maruyama F."/>
        </authorList>
    </citation>
    <scope>NUCLEOTIDE SEQUENCE [LARGE SCALE GENOMIC DNA]</scope>
    <source>
        <strain evidence="3 4">IFOP_LL358</strain>
    </source>
</reference>
<organism evidence="3 4">
    <name type="scientific">Oceanobacillus kimchii</name>
    <dbReference type="NCBI Taxonomy" id="746691"/>
    <lineage>
        <taxon>Bacteria</taxon>
        <taxon>Bacillati</taxon>
        <taxon>Bacillota</taxon>
        <taxon>Bacilli</taxon>
        <taxon>Bacillales</taxon>
        <taxon>Bacillaceae</taxon>
        <taxon>Oceanobacillus</taxon>
    </lineage>
</organism>
<accession>A0ABQ5TK25</accession>
<protein>
    <recommendedName>
        <fullName evidence="2">Glycosyl hydrolase-like 10 domain-containing protein</fullName>
    </recommendedName>
</protein>
<feature type="domain" description="Glycosyl hydrolase-like 10" evidence="2">
    <location>
        <begin position="41"/>
        <end position="348"/>
    </location>
</feature>
<dbReference type="SUPFAM" id="SSF51445">
    <property type="entry name" value="(Trans)glycosidases"/>
    <property type="match status" value="1"/>
</dbReference>
<evidence type="ECO:0000313" key="4">
    <source>
        <dbReference type="Proteomes" id="UP001275436"/>
    </source>
</evidence>
<sequence length="502" mass="57491">MKQIKTKGVIVVFVMLIAMSSLTLTPFTTAEASLQKENPFIRAFWVQAFEPGLKTPEEIDELVEDVDDANMNTIIAQVSRRHDAYYYSDVLPFTEDPSVPEGFDPLGYLLTKAHEKGIEVHAWVVVGPMWHSVYGGAPSDPTHIWNLHGPDAVEDKWVTEDYNGTVPYWQPYLDLGHPDARNHVVEMVNDIARNYEVDGVHLDYIRYPEDGKGYNATSLARFHEETGRSDRPTVNDQEWIAWKVEQIDSLIKRVYTELMTVDADVELTAAVLSWGFHNPSKTNWWDMDPVQRAHQNWKEWVQEGYLDYAYVMNYDSDADPRRAVRYDQWIEWQKDLPRNRGIIIGPALYLNTISDSMDQIHRALAPSVNGNMAEGVSPYVYNIWSNDGLPQSSLIKSLYLPTEHNEGRPPFEIPTKLPDPSWRQGNHGHLLGQLATEQSAKEVILRRGKNGKIIKTLETDANGYFVITDLSPGNYFIHNKNSEERTKVQIKKQHVTEILLKD</sequence>
<dbReference type="InterPro" id="IPR003790">
    <property type="entry name" value="GHL10"/>
</dbReference>
<dbReference type="SUPFAM" id="SSF117074">
    <property type="entry name" value="Hypothetical protein PA1324"/>
    <property type="match status" value="1"/>
</dbReference>
<evidence type="ECO:0000313" key="3">
    <source>
        <dbReference type="EMBL" id="GLO66815.1"/>
    </source>
</evidence>
<keyword evidence="4" id="KW-1185">Reference proteome</keyword>
<proteinExistence type="predicted"/>